<evidence type="ECO:0000313" key="2">
    <source>
        <dbReference type="Proteomes" id="UP000740926"/>
    </source>
</evidence>
<proteinExistence type="predicted"/>
<evidence type="ECO:0000313" key="1">
    <source>
        <dbReference type="EMBL" id="KAG1527620.1"/>
    </source>
</evidence>
<dbReference type="EMBL" id="JAANIU010017003">
    <property type="protein sequence ID" value="KAG1527620.1"/>
    <property type="molecule type" value="Genomic_DNA"/>
</dbReference>
<protein>
    <submittedName>
        <fullName evidence="1">Uncharacterized protein</fullName>
    </submittedName>
</protein>
<accession>A0A9P6XN84</accession>
<gene>
    <name evidence="1" type="ORF">G6F50_018300</name>
</gene>
<comment type="caution">
    <text evidence="1">The sequence shown here is derived from an EMBL/GenBank/DDBJ whole genome shotgun (WGS) entry which is preliminary data.</text>
</comment>
<sequence>MALVQCLQQCLGARVQMLAGGQQCLLLAFDQRGIQCLLLFGGGAPGVGIAAGIGLQALADACAGAGRSPAPAVPGSARSPPWPSWLRWQRGCARNRR</sequence>
<keyword evidence="2" id="KW-1185">Reference proteome</keyword>
<name>A0A9P6XN84_9FUNG</name>
<dbReference type="Proteomes" id="UP000740926">
    <property type="component" value="Unassembled WGS sequence"/>
</dbReference>
<dbReference type="AlphaFoldDB" id="A0A9P6XN84"/>
<organism evidence="1 2">
    <name type="scientific">Rhizopus delemar</name>
    <dbReference type="NCBI Taxonomy" id="936053"/>
    <lineage>
        <taxon>Eukaryota</taxon>
        <taxon>Fungi</taxon>
        <taxon>Fungi incertae sedis</taxon>
        <taxon>Mucoromycota</taxon>
        <taxon>Mucoromycotina</taxon>
        <taxon>Mucoromycetes</taxon>
        <taxon>Mucorales</taxon>
        <taxon>Mucorineae</taxon>
        <taxon>Rhizopodaceae</taxon>
        <taxon>Rhizopus</taxon>
    </lineage>
</organism>
<reference evidence="1 2" key="1">
    <citation type="journal article" date="2020" name="Microb. Genom.">
        <title>Genetic diversity of clinical and environmental Mucorales isolates obtained from an investigation of mucormycosis cases among solid organ transplant recipients.</title>
        <authorList>
            <person name="Nguyen M.H."/>
            <person name="Kaul D."/>
            <person name="Muto C."/>
            <person name="Cheng S.J."/>
            <person name="Richter R.A."/>
            <person name="Bruno V.M."/>
            <person name="Liu G."/>
            <person name="Beyhan S."/>
            <person name="Sundermann A.J."/>
            <person name="Mounaud S."/>
            <person name="Pasculle A.W."/>
            <person name="Nierman W.C."/>
            <person name="Driscoll E."/>
            <person name="Cumbie R."/>
            <person name="Clancy C.J."/>
            <person name="Dupont C.L."/>
        </authorList>
    </citation>
    <scope>NUCLEOTIDE SEQUENCE [LARGE SCALE GENOMIC DNA]</scope>
    <source>
        <strain evidence="1 2">GL24</strain>
    </source>
</reference>